<keyword evidence="2" id="KW-1185">Reference proteome</keyword>
<dbReference type="Proteomes" id="UP000267027">
    <property type="component" value="Unassembled WGS sequence"/>
</dbReference>
<evidence type="ECO:0000313" key="2">
    <source>
        <dbReference type="Proteomes" id="UP000267027"/>
    </source>
</evidence>
<dbReference type="AlphaFoldDB" id="A0A0R3PYY4"/>
<evidence type="ECO:0000313" key="3">
    <source>
        <dbReference type="WBParaSite" id="ACOC_0001169001-mRNA-1"/>
    </source>
</evidence>
<dbReference type="EMBL" id="UYYA01004760">
    <property type="protein sequence ID" value="VDM63276.1"/>
    <property type="molecule type" value="Genomic_DNA"/>
</dbReference>
<dbReference type="OrthoDB" id="6774867at2759"/>
<sequence>MPTNFDNTFGKIGLRLNVTKTIFMKSGLGSHAIFALNAMSIPERSTYVYLRREIDIMSDIAPGMSRKKQAACGTFMSIKDIAKRTRNTQPCAHLFDATIPPDLRCSSET</sequence>
<reference evidence="3" key="1">
    <citation type="submission" date="2017-02" db="UniProtKB">
        <authorList>
            <consortium name="WormBaseParasite"/>
        </authorList>
    </citation>
    <scope>IDENTIFICATION</scope>
</reference>
<evidence type="ECO:0000313" key="1">
    <source>
        <dbReference type="EMBL" id="VDM63276.1"/>
    </source>
</evidence>
<accession>A0A0R3PYY4</accession>
<proteinExistence type="predicted"/>
<dbReference type="WBParaSite" id="ACOC_0001169001-mRNA-1">
    <property type="protein sequence ID" value="ACOC_0001169001-mRNA-1"/>
    <property type="gene ID" value="ACOC_0001169001"/>
</dbReference>
<reference evidence="1 2" key="2">
    <citation type="submission" date="2018-11" db="EMBL/GenBank/DDBJ databases">
        <authorList>
            <consortium name="Pathogen Informatics"/>
        </authorList>
    </citation>
    <scope>NUCLEOTIDE SEQUENCE [LARGE SCALE GENOMIC DNA]</scope>
    <source>
        <strain evidence="1 2">Costa Rica</strain>
    </source>
</reference>
<protein>
    <submittedName>
        <fullName evidence="3">Reverse transcriptase domain-containing protein</fullName>
    </submittedName>
</protein>
<name>A0A0R3PYY4_ANGCS</name>
<organism evidence="3">
    <name type="scientific">Angiostrongylus costaricensis</name>
    <name type="common">Nematode worm</name>
    <dbReference type="NCBI Taxonomy" id="334426"/>
    <lineage>
        <taxon>Eukaryota</taxon>
        <taxon>Metazoa</taxon>
        <taxon>Ecdysozoa</taxon>
        <taxon>Nematoda</taxon>
        <taxon>Chromadorea</taxon>
        <taxon>Rhabditida</taxon>
        <taxon>Rhabditina</taxon>
        <taxon>Rhabditomorpha</taxon>
        <taxon>Strongyloidea</taxon>
        <taxon>Metastrongylidae</taxon>
        <taxon>Angiostrongylus</taxon>
    </lineage>
</organism>
<gene>
    <name evidence="1" type="ORF">ACOC_LOCUS11691</name>
</gene>